<dbReference type="GO" id="GO:0006886">
    <property type="term" value="P:intracellular protein transport"/>
    <property type="evidence" value="ECO:0007669"/>
    <property type="project" value="InterPro"/>
</dbReference>
<dbReference type="Proteomes" id="UP000076761">
    <property type="component" value="Unassembled WGS sequence"/>
</dbReference>
<sequence length="865" mass="95677">MNVPFTSSGAMSRAQYAFVRKVEIAVSPSEVDQHILSEVEVIRRQFANPGLSLKQCKECLVILLYCAMNMSVTPPGGMDFALPHAVHLAESGVTTQDKRIGYQFCIEMMPENHELRLMLVNTLRKDIESSRVPRICLALETLIHSPFEDVIPAVQSRLYDLVSHNSADVRRHTLAALSSLSRQEPDVLSSAADKVMKRLKDPQPIVISTALTAAAQLREAGHPTSDRLASVVNSLLLPSWDPNLDKTEYWFLLRVLGALQIFGPSEENLRLVMKIIEWAATVNPIPHALLYQCFRILSSKRAEIMTIIRASSQSSPVLPIRSLISSTDPNEQYLVLACLECLDAAVWAGTAPEIAGVLDKWEVERVMGFLESRDGAMRRKTLSILVNVDSNIVEAYFAQLLQNTPDTSFREEVNDATLRALETLDALSRSDGEAYAIRLQNILAAFEGGSESVVLEKVVEKVLSRMHVAEDEFRGACLTSLLDPLSDPAAMIGATSIVILTALIVEYLSIITVPPTQLLQGIARRLFEYPFSVKDACLVTMIRLSAECGEVPDVVIDTVRGVFDQSGRYIRRRCEQFIKLSSQSETIRSALPDFLMSIEANIASPTSSPAKPLSATSRPNSPPTMRDISASKLRYDAYEVPRPHPRLLHSASPQRGSRSITSLEHGRHSPSVLSSPRSDRSALHEDPLSKTVTAGDLALVAGDPDLIPAARVCARVQLQYSRCPNAVFRISETRITSSQLNLSDLIALESPFVSEPADLAASANDPDFETVWNDMEQSNLRGWCEVSIDIVVRRMQGMQLAMRVIAADQAPFEGDLKILISSEASSGRFRGAVLRLRESDDESCLWRLRCDNVELRTRLKRLLAQ</sequence>
<dbReference type="GO" id="GO:0016192">
    <property type="term" value="P:vesicle-mediated transport"/>
    <property type="evidence" value="ECO:0007669"/>
    <property type="project" value="InterPro"/>
</dbReference>
<proteinExistence type="predicted"/>
<feature type="region of interest" description="Disordered" evidence="5">
    <location>
        <begin position="605"/>
        <end position="627"/>
    </location>
</feature>
<feature type="region of interest" description="Disordered" evidence="5">
    <location>
        <begin position="644"/>
        <end position="687"/>
    </location>
</feature>
<dbReference type="OrthoDB" id="29308at2759"/>
<dbReference type="InParanoid" id="A0A165RJU8"/>
<evidence type="ECO:0000256" key="5">
    <source>
        <dbReference type="SAM" id="MobiDB-lite"/>
    </source>
</evidence>
<dbReference type="PANTHER" id="PTHR22780">
    <property type="entry name" value="ADAPTIN, ALPHA/GAMMA/EPSILON"/>
    <property type="match status" value="1"/>
</dbReference>
<name>A0A165RJU8_9AGAM</name>
<dbReference type="GO" id="GO:0030117">
    <property type="term" value="C:membrane coat"/>
    <property type="evidence" value="ECO:0007669"/>
    <property type="project" value="InterPro"/>
</dbReference>
<dbReference type="InterPro" id="IPR016024">
    <property type="entry name" value="ARM-type_fold"/>
</dbReference>
<evidence type="ECO:0000256" key="2">
    <source>
        <dbReference type="ARBA" id="ARBA00022448"/>
    </source>
</evidence>
<evidence type="ECO:0000259" key="6">
    <source>
        <dbReference type="Pfam" id="PF01602"/>
    </source>
</evidence>
<evidence type="ECO:0000256" key="4">
    <source>
        <dbReference type="ARBA" id="ARBA00023136"/>
    </source>
</evidence>
<reference evidence="7 8" key="1">
    <citation type="journal article" date="2016" name="Mol. Biol. Evol.">
        <title>Comparative Genomics of Early-Diverging Mushroom-Forming Fungi Provides Insights into the Origins of Lignocellulose Decay Capabilities.</title>
        <authorList>
            <person name="Nagy L.G."/>
            <person name="Riley R."/>
            <person name="Tritt A."/>
            <person name="Adam C."/>
            <person name="Daum C."/>
            <person name="Floudas D."/>
            <person name="Sun H."/>
            <person name="Yadav J.S."/>
            <person name="Pangilinan J."/>
            <person name="Larsson K.H."/>
            <person name="Matsuura K."/>
            <person name="Barry K."/>
            <person name="Labutti K."/>
            <person name="Kuo R."/>
            <person name="Ohm R.A."/>
            <person name="Bhattacharya S.S."/>
            <person name="Shirouzu T."/>
            <person name="Yoshinaga Y."/>
            <person name="Martin F.M."/>
            <person name="Grigoriev I.V."/>
            <person name="Hibbett D.S."/>
        </authorList>
    </citation>
    <scope>NUCLEOTIDE SEQUENCE [LARGE SCALE GENOMIC DNA]</scope>
    <source>
        <strain evidence="7 8">HHB14362 ss-1</strain>
    </source>
</reference>
<dbReference type="STRING" id="1314782.A0A165RJU8"/>
<feature type="domain" description="Clathrin/coatomer adaptor adaptin-like N-terminal" evidence="6">
    <location>
        <begin position="37"/>
        <end position="549"/>
    </location>
</feature>
<evidence type="ECO:0000313" key="8">
    <source>
        <dbReference type="Proteomes" id="UP000076761"/>
    </source>
</evidence>
<dbReference type="InterPro" id="IPR011989">
    <property type="entry name" value="ARM-like"/>
</dbReference>
<feature type="compositionally biased region" description="Polar residues" evidence="5">
    <location>
        <begin position="651"/>
        <end position="662"/>
    </location>
</feature>
<evidence type="ECO:0000313" key="7">
    <source>
        <dbReference type="EMBL" id="KZT23916.1"/>
    </source>
</evidence>
<dbReference type="InterPro" id="IPR050840">
    <property type="entry name" value="Adaptor_Complx_Large_Subunit"/>
</dbReference>
<comment type="subcellular location">
    <subcellularLocation>
        <location evidence="1">Endomembrane system</location>
    </subcellularLocation>
</comment>
<organism evidence="7 8">
    <name type="scientific">Neolentinus lepideus HHB14362 ss-1</name>
    <dbReference type="NCBI Taxonomy" id="1314782"/>
    <lineage>
        <taxon>Eukaryota</taxon>
        <taxon>Fungi</taxon>
        <taxon>Dikarya</taxon>
        <taxon>Basidiomycota</taxon>
        <taxon>Agaricomycotina</taxon>
        <taxon>Agaricomycetes</taxon>
        <taxon>Gloeophyllales</taxon>
        <taxon>Gloeophyllaceae</taxon>
        <taxon>Neolentinus</taxon>
    </lineage>
</organism>
<dbReference type="AlphaFoldDB" id="A0A165RJU8"/>
<dbReference type="EMBL" id="KV425581">
    <property type="protein sequence ID" value="KZT23916.1"/>
    <property type="molecule type" value="Genomic_DNA"/>
</dbReference>
<keyword evidence="4" id="KW-0472">Membrane</keyword>
<feature type="compositionally biased region" description="Basic and acidic residues" evidence="5">
    <location>
        <begin position="677"/>
        <end position="687"/>
    </location>
</feature>
<dbReference type="InterPro" id="IPR002553">
    <property type="entry name" value="Clathrin/coatomer_adapt-like_N"/>
</dbReference>
<feature type="compositionally biased region" description="Polar residues" evidence="5">
    <location>
        <begin position="605"/>
        <end position="619"/>
    </location>
</feature>
<dbReference type="SUPFAM" id="SSF48371">
    <property type="entry name" value="ARM repeat"/>
    <property type="match status" value="1"/>
</dbReference>
<evidence type="ECO:0000256" key="3">
    <source>
        <dbReference type="ARBA" id="ARBA00022927"/>
    </source>
</evidence>
<accession>A0A165RJU8</accession>
<keyword evidence="3" id="KW-0653">Protein transport</keyword>
<keyword evidence="8" id="KW-1185">Reference proteome</keyword>
<dbReference type="Pfam" id="PF01602">
    <property type="entry name" value="Adaptin_N"/>
    <property type="match status" value="1"/>
</dbReference>
<evidence type="ECO:0000256" key="1">
    <source>
        <dbReference type="ARBA" id="ARBA00004308"/>
    </source>
</evidence>
<dbReference type="GO" id="GO:0012505">
    <property type="term" value="C:endomembrane system"/>
    <property type="evidence" value="ECO:0007669"/>
    <property type="project" value="UniProtKB-SubCell"/>
</dbReference>
<protein>
    <submittedName>
        <fullName evidence="7">ARM repeat-containing protein</fullName>
    </submittedName>
</protein>
<gene>
    <name evidence="7" type="ORF">NEOLEDRAFT_1210708</name>
</gene>
<dbReference type="Gene3D" id="1.25.10.10">
    <property type="entry name" value="Leucine-rich Repeat Variant"/>
    <property type="match status" value="1"/>
</dbReference>
<keyword evidence="2" id="KW-0813">Transport</keyword>